<keyword evidence="4" id="KW-0479">Metal-binding</keyword>
<keyword evidence="8 10" id="KW-0717">Septation</keyword>
<dbReference type="RefSeq" id="WP_270895987.1">
    <property type="nucleotide sequence ID" value="NZ_JBHSPF010000061.1"/>
</dbReference>
<proteinExistence type="inferred from homology"/>
<evidence type="ECO:0000256" key="1">
    <source>
        <dbReference type="ARBA" id="ARBA00001946"/>
    </source>
</evidence>
<evidence type="ECO:0000256" key="6">
    <source>
        <dbReference type="ARBA" id="ARBA00022842"/>
    </source>
</evidence>
<dbReference type="InterPro" id="IPR027417">
    <property type="entry name" value="P-loop_NTPase"/>
</dbReference>
<protein>
    <recommendedName>
        <fullName evidence="10">Probable GTP-binding protein EngB</fullName>
    </recommendedName>
</protein>
<dbReference type="Proteomes" id="UP001596143">
    <property type="component" value="Unassembled WGS sequence"/>
</dbReference>
<keyword evidence="6" id="KW-0460">Magnesium</keyword>
<keyword evidence="5 10" id="KW-0547">Nucleotide-binding</keyword>
<gene>
    <name evidence="12" type="primary">yihA</name>
    <name evidence="10" type="synonym">engB</name>
    <name evidence="12" type="ORF">ACFPTR_11970</name>
</gene>
<evidence type="ECO:0000256" key="2">
    <source>
        <dbReference type="ARBA" id="ARBA00009638"/>
    </source>
</evidence>
<keyword evidence="13" id="KW-1185">Reference proteome</keyword>
<keyword evidence="3 10" id="KW-0132">Cell division</keyword>
<evidence type="ECO:0000256" key="5">
    <source>
        <dbReference type="ARBA" id="ARBA00022741"/>
    </source>
</evidence>
<evidence type="ECO:0000256" key="9">
    <source>
        <dbReference type="ARBA" id="ARBA00023306"/>
    </source>
</evidence>
<dbReference type="InterPro" id="IPR030393">
    <property type="entry name" value="G_ENGB_dom"/>
</dbReference>
<evidence type="ECO:0000256" key="8">
    <source>
        <dbReference type="ARBA" id="ARBA00023210"/>
    </source>
</evidence>
<evidence type="ECO:0000256" key="3">
    <source>
        <dbReference type="ARBA" id="ARBA00022618"/>
    </source>
</evidence>
<dbReference type="InterPro" id="IPR019987">
    <property type="entry name" value="GTP-bd_ribosome_bio_YsxC"/>
</dbReference>
<dbReference type="InterPro" id="IPR006073">
    <property type="entry name" value="GTP-bd"/>
</dbReference>
<dbReference type="Pfam" id="PF01926">
    <property type="entry name" value="MMR_HSR1"/>
    <property type="match status" value="1"/>
</dbReference>
<dbReference type="HAMAP" id="MF_00321">
    <property type="entry name" value="GTPase_EngB"/>
    <property type="match status" value="1"/>
</dbReference>
<dbReference type="SUPFAM" id="SSF52540">
    <property type="entry name" value="P-loop containing nucleoside triphosphate hydrolases"/>
    <property type="match status" value="1"/>
</dbReference>
<comment type="cofactor">
    <cofactor evidence="1">
        <name>Mg(2+)</name>
        <dbReference type="ChEBI" id="CHEBI:18420"/>
    </cofactor>
</comment>
<evidence type="ECO:0000256" key="7">
    <source>
        <dbReference type="ARBA" id="ARBA00023134"/>
    </source>
</evidence>
<sequence>MKRSKAELLISAVSPDQFPTKGLPEIALAGRSNVGKSSFINALLNRKKLARTSSKPGKTRTLNFYEVDESLILVDVPGYGYAKVSKAEKARWGRMIEHYLMTREQLRGVVQVIDIRHPPTDEDVQMYQYLKHFELPIIIITTKADKLSKNKRPKHVKQVREGLGVRKEDKVIVFSAETGLGKDEAWQEIVALLSDS</sequence>
<evidence type="ECO:0000256" key="4">
    <source>
        <dbReference type="ARBA" id="ARBA00022723"/>
    </source>
</evidence>
<comment type="caution">
    <text evidence="12">The sequence shown here is derived from an EMBL/GenBank/DDBJ whole genome shotgun (WGS) entry which is preliminary data.</text>
</comment>
<comment type="similarity">
    <text evidence="2 10">Belongs to the TRAFAC class TrmE-Era-EngA-EngB-Septin-like GTPase superfamily. EngB GTPase family.</text>
</comment>
<keyword evidence="9 10" id="KW-0131">Cell cycle</keyword>
<comment type="function">
    <text evidence="10">Necessary for normal cell division and for the maintenance of normal septation.</text>
</comment>
<dbReference type="InterPro" id="IPR005225">
    <property type="entry name" value="Small_GTP-bd"/>
</dbReference>
<reference evidence="13" key="1">
    <citation type="journal article" date="2019" name="Int. J. Syst. Evol. Microbiol.">
        <title>The Global Catalogue of Microorganisms (GCM) 10K type strain sequencing project: providing services to taxonomists for standard genome sequencing and annotation.</title>
        <authorList>
            <consortium name="The Broad Institute Genomics Platform"/>
            <consortium name="The Broad Institute Genome Sequencing Center for Infectious Disease"/>
            <person name="Wu L."/>
            <person name="Ma J."/>
        </authorList>
    </citation>
    <scope>NUCLEOTIDE SEQUENCE [LARGE SCALE GENOMIC DNA]</scope>
    <source>
        <strain evidence="13">CGMCC 1.15790</strain>
    </source>
</reference>
<name>A0ABW0U8W4_9BACI</name>
<accession>A0ABW0U8W4</accession>
<keyword evidence="7 10" id="KW-0342">GTP-binding</keyword>
<dbReference type="PANTHER" id="PTHR11649">
    <property type="entry name" value="MSS1/TRME-RELATED GTP-BINDING PROTEIN"/>
    <property type="match status" value="1"/>
</dbReference>
<dbReference type="CDD" id="cd01876">
    <property type="entry name" value="YihA_EngB"/>
    <property type="match status" value="1"/>
</dbReference>
<evidence type="ECO:0000259" key="11">
    <source>
        <dbReference type="PROSITE" id="PS51706"/>
    </source>
</evidence>
<organism evidence="12 13">
    <name type="scientific">Aliibacillus thermotolerans</name>
    <dbReference type="NCBI Taxonomy" id="1834418"/>
    <lineage>
        <taxon>Bacteria</taxon>
        <taxon>Bacillati</taxon>
        <taxon>Bacillota</taxon>
        <taxon>Bacilli</taxon>
        <taxon>Bacillales</taxon>
        <taxon>Bacillaceae</taxon>
        <taxon>Aliibacillus</taxon>
    </lineage>
</organism>
<dbReference type="PANTHER" id="PTHR11649:SF13">
    <property type="entry name" value="ENGB-TYPE G DOMAIN-CONTAINING PROTEIN"/>
    <property type="match status" value="1"/>
</dbReference>
<dbReference type="NCBIfam" id="TIGR03598">
    <property type="entry name" value="GTPase_YsxC"/>
    <property type="match status" value="1"/>
</dbReference>
<feature type="domain" description="EngB-type G" evidence="11">
    <location>
        <begin position="22"/>
        <end position="195"/>
    </location>
</feature>
<evidence type="ECO:0000256" key="10">
    <source>
        <dbReference type="HAMAP-Rule" id="MF_00321"/>
    </source>
</evidence>
<dbReference type="NCBIfam" id="TIGR00231">
    <property type="entry name" value="small_GTP"/>
    <property type="match status" value="1"/>
</dbReference>
<dbReference type="Gene3D" id="3.40.50.300">
    <property type="entry name" value="P-loop containing nucleotide triphosphate hydrolases"/>
    <property type="match status" value="1"/>
</dbReference>
<evidence type="ECO:0000313" key="13">
    <source>
        <dbReference type="Proteomes" id="UP001596143"/>
    </source>
</evidence>
<dbReference type="PROSITE" id="PS51706">
    <property type="entry name" value="G_ENGB"/>
    <property type="match status" value="1"/>
</dbReference>
<dbReference type="EMBL" id="JBHSPF010000061">
    <property type="protein sequence ID" value="MFC5629568.1"/>
    <property type="molecule type" value="Genomic_DNA"/>
</dbReference>
<evidence type="ECO:0000313" key="12">
    <source>
        <dbReference type="EMBL" id="MFC5629568.1"/>
    </source>
</evidence>